<dbReference type="RefSeq" id="WP_092472488.1">
    <property type="nucleotide sequence ID" value="NZ_FOOX01000012.1"/>
</dbReference>
<reference evidence="2" key="1">
    <citation type="submission" date="2016-10" db="EMBL/GenBank/DDBJ databases">
        <authorList>
            <person name="Varghese N."/>
            <person name="Submissions S."/>
        </authorList>
    </citation>
    <scope>NUCLEOTIDE SEQUENCE [LARGE SCALE GENOMIC DNA]</scope>
    <source>
        <strain evidence="2">DSM 17038</strain>
    </source>
</reference>
<keyword evidence="2" id="KW-1185">Reference proteome</keyword>
<evidence type="ECO:0000313" key="2">
    <source>
        <dbReference type="Proteomes" id="UP000199337"/>
    </source>
</evidence>
<dbReference type="STRING" id="341036.SAMN05660649_03329"/>
<evidence type="ECO:0008006" key="3">
    <source>
        <dbReference type="Google" id="ProtNLM"/>
    </source>
</evidence>
<dbReference type="EMBL" id="FOOX01000012">
    <property type="protein sequence ID" value="SFG95791.1"/>
    <property type="molecule type" value="Genomic_DNA"/>
</dbReference>
<evidence type="ECO:0000313" key="1">
    <source>
        <dbReference type="EMBL" id="SFG95791.1"/>
    </source>
</evidence>
<accession>A0A1I2W8E5</accession>
<dbReference type="InterPro" id="IPR024227">
    <property type="entry name" value="DUF3795"/>
</dbReference>
<protein>
    <recommendedName>
        <fullName evidence="3">DUF3795 domain-containing protein</fullName>
    </recommendedName>
</protein>
<dbReference type="OrthoDB" id="5419848at2"/>
<dbReference type="AlphaFoldDB" id="A0A1I2W8E5"/>
<name>A0A1I2W8E5_9FIRM</name>
<dbReference type="Proteomes" id="UP000199337">
    <property type="component" value="Unassembled WGS sequence"/>
</dbReference>
<proteinExistence type="predicted"/>
<dbReference type="Pfam" id="PF12675">
    <property type="entry name" value="DUF3795"/>
    <property type="match status" value="1"/>
</dbReference>
<gene>
    <name evidence="1" type="ORF">SAMN05660649_03329</name>
</gene>
<sequence length="147" mass="17130">MEYGEVLKHLAPCGLDCVRCADYEYGEIKQLSTRLIQLLDNYGRVAKMKAAAKPLFNNFSQFEEMLNAFSHASCSGCRGNNVQCFIECAAKNCHKEKGVDFCFQCNEFPCDKQFTGRLRERWIQRNNRMKEIGIIEYYNEQVKLPRY</sequence>
<organism evidence="1 2">
    <name type="scientific">Desulfotruncus arcticus DSM 17038</name>
    <dbReference type="NCBI Taxonomy" id="1121424"/>
    <lineage>
        <taxon>Bacteria</taxon>
        <taxon>Bacillati</taxon>
        <taxon>Bacillota</taxon>
        <taxon>Clostridia</taxon>
        <taxon>Eubacteriales</taxon>
        <taxon>Desulfallaceae</taxon>
        <taxon>Desulfotruncus</taxon>
    </lineage>
</organism>